<sequence length="75" mass="8543">MRQVHRVDLDDGFGATACRGKGNLSLDELAGRQVGIVLQQGFKELGGGVLRWASPVWWEKLYWPFWAERRQANTI</sequence>
<proteinExistence type="predicted"/>
<dbReference type="EMBL" id="DRFN01000057">
    <property type="protein sequence ID" value="HDZ53794.1"/>
    <property type="molecule type" value="Genomic_DNA"/>
</dbReference>
<dbReference type="AlphaFoldDB" id="A0A7V1A6L4"/>
<dbReference type="Proteomes" id="UP000885704">
    <property type="component" value="Unassembled WGS sequence"/>
</dbReference>
<accession>A0A7V1A6L4</accession>
<reference evidence="1" key="1">
    <citation type="journal article" date="2020" name="mSystems">
        <title>Genome- and Community-Level Interaction Insights into Carbon Utilization and Element Cycling Functions of Hydrothermarchaeota in Hydrothermal Sediment.</title>
        <authorList>
            <person name="Zhou Z."/>
            <person name="Liu Y."/>
            <person name="Xu W."/>
            <person name="Pan J."/>
            <person name="Luo Z.H."/>
            <person name="Li M."/>
        </authorList>
    </citation>
    <scope>NUCLEOTIDE SEQUENCE [LARGE SCALE GENOMIC DNA]</scope>
    <source>
        <strain evidence="1">HyVt-323</strain>
    </source>
</reference>
<protein>
    <submittedName>
        <fullName evidence="1">Uncharacterized protein</fullName>
    </submittedName>
</protein>
<evidence type="ECO:0000313" key="2">
    <source>
        <dbReference type="Proteomes" id="UP000885704"/>
    </source>
</evidence>
<comment type="caution">
    <text evidence="1">The sequence shown here is derived from an EMBL/GenBank/DDBJ whole genome shotgun (WGS) entry which is preliminary data.</text>
</comment>
<organism evidence="1 2">
    <name type="scientific">Sulfitobacter litoralis</name>
    <dbReference type="NCBI Taxonomy" id="335975"/>
    <lineage>
        <taxon>Bacteria</taxon>
        <taxon>Pseudomonadati</taxon>
        <taxon>Pseudomonadota</taxon>
        <taxon>Alphaproteobacteria</taxon>
        <taxon>Rhodobacterales</taxon>
        <taxon>Roseobacteraceae</taxon>
        <taxon>Sulfitobacter</taxon>
    </lineage>
</organism>
<dbReference type="RefSeq" id="WP_273056017.1">
    <property type="nucleotide sequence ID" value="NZ_DRFN01000057.1"/>
</dbReference>
<name>A0A7V1A6L4_9RHOB</name>
<evidence type="ECO:0000313" key="1">
    <source>
        <dbReference type="EMBL" id="HDZ53794.1"/>
    </source>
</evidence>
<gene>
    <name evidence="1" type="ORF">ENH63_18875</name>
</gene>